<keyword evidence="2" id="KW-0732">Signal</keyword>
<evidence type="ECO:0000256" key="2">
    <source>
        <dbReference type="SAM" id="SignalP"/>
    </source>
</evidence>
<evidence type="ECO:0000256" key="1">
    <source>
        <dbReference type="SAM" id="MobiDB-lite"/>
    </source>
</evidence>
<dbReference type="RefSeq" id="WP_179565377.1">
    <property type="nucleotide sequence ID" value="NZ_JACBZY010000001.1"/>
</dbReference>
<name>A0A852YLS4_9MICO</name>
<evidence type="ECO:0000313" key="4">
    <source>
        <dbReference type="Proteomes" id="UP000553888"/>
    </source>
</evidence>
<dbReference type="EMBL" id="JACBZY010000001">
    <property type="protein sequence ID" value="NYG98155.1"/>
    <property type="molecule type" value="Genomic_DNA"/>
</dbReference>
<feature type="region of interest" description="Disordered" evidence="1">
    <location>
        <begin position="65"/>
        <end position="95"/>
    </location>
</feature>
<sequence length="260" mass="26574">MPRPNLARLSLAIILTAALAGLTACAGPQAVTVGKAGKPSATAKPVETGARRLLTTADAQAALPTASEIGTGWVDGKNPSDDSGDDSGSTSATPTFAPAECAFSAENGAVADLAVVPDDAPRAAEATVDFHQPPADDSWGLDAHGVTVRIQSFDRDIDAARLTKISQRLEPCSQFTSTDPTSGVSISWQIIPVSMSNYGDGTLAFRMQGAVSFIVVLLDSVQIVAGHNLVTITQSGIGSVDTGLAARVAQTVMTKLGDEG</sequence>
<protein>
    <recommendedName>
        <fullName evidence="5">PknH-like extracellular domain-containing protein</fullName>
    </recommendedName>
</protein>
<reference evidence="3 4" key="1">
    <citation type="submission" date="2020-07" db="EMBL/GenBank/DDBJ databases">
        <title>Sequencing the genomes of 1000 actinobacteria strains.</title>
        <authorList>
            <person name="Klenk H.-P."/>
        </authorList>
    </citation>
    <scope>NUCLEOTIDE SEQUENCE [LARGE SCALE GENOMIC DNA]</scope>
    <source>
        <strain evidence="3 4">DSM 23141</strain>
    </source>
</reference>
<evidence type="ECO:0000313" key="3">
    <source>
        <dbReference type="EMBL" id="NYG98155.1"/>
    </source>
</evidence>
<gene>
    <name evidence="3" type="ORF">BJ979_000781</name>
</gene>
<feature type="signal peptide" evidence="2">
    <location>
        <begin position="1"/>
        <end position="26"/>
    </location>
</feature>
<keyword evidence="4" id="KW-1185">Reference proteome</keyword>
<comment type="caution">
    <text evidence="3">The sequence shown here is derived from an EMBL/GenBank/DDBJ whole genome shotgun (WGS) entry which is preliminary data.</text>
</comment>
<dbReference type="PROSITE" id="PS51257">
    <property type="entry name" value="PROKAR_LIPOPROTEIN"/>
    <property type="match status" value="1"/>
</dbReference>
<proteinExistence type="predicted"/>
<feature type="chain" id="PRO_5032362486" description="PknH-like extracellular domain-containing protein" evidence="2">
    <location>
        <begin position="27"/>
        <end position="260"/>
    </location>
</feature>
<accession>A0A852YLS4</accession>
<evidence type="ECO:0008006" key="5">
    <source>
        <dbReference type="Google" id="ProtNLM"/>
    </source>
</evidence>
<dbReference type="Proteomes" id="UP000553888">
    <property type="component" value="Unassembled WGS sequence"/>
</dbReference>
<dbReference type="AlphaFoldDB" id="A0A852YLS4"/>
<organism evidence="3 4">
    <name type="scientific">Schumannella luteola</name>
    <dbReference type="NCBI Taxonomy" id="472059"/>
    <lineage>
        <taxon>Bacteria</taxon>
        <taxon>Bacillati</taxon>
        <taxon>Actinomycetota</taxon>
        <taxon>Actinomycetes</taxon>
        <taxon>Micrococcales</taxon>
        <taxon>Microbacteriaceae</taxon>
        <taxon>Schumannella</taxon>
    </lineage>
</organism>